<evidence type="ECO:0000256" key="1">
    <source>
        <dbReference type="ARBA" id="ARBA00006216"/>
    </source>
</evidence>
<dbReference type="NCBIfam" id="TIGR01978">
    <property type="entry name" value="sufC"/>
    <property type="match status" value="1"/>
</dbReference>
<dbReference type="EMBL" id="JBHLYQ010000032">
    <property type="protein sequence ID" value="MFC0081467.1"/>
    <property type="molecule type" value="Genomic_DNA"/>
</dbReference>
<evidence type="ECO:0000259" key="4">
    <source>
        <dbReference type="PROSITE" id="PS50893"/>
    </source>
</evidence>
<dbReference type="PANTHER" id="PTHR43204">
    <property type="entry name" value="ABC TRANSPORTER I FAMILY MEMBER 6, CHLOROPLASTIC"/>
    <property type="match status" value="1"/>
</dbReference>
<keyword evidence="2" id="KW-0547">Nucleotide-binding</keyword>
<gene>
    <name evidence="5" type="primary">sufC</name>
    <name evidence="5" type="ORF">ACFFRE_04800</name>
</gene>
<dbReference type="PROSITE" id="PS00211">
    <property type="entry name" value="ABC_TRANSPORTER_1"/>
    <property type="match status" value="1"/>
</dbReference>
<dbReference type="CDD" id="cd03217">
    <property type="entry name" value="ABC_FeS_Assembly"/>
    <property type="match status" value="1"/>
</dbReference>
<protein>
    <submittedName>
        <fullName evidence="5">Fe-S cluster assembly ATPase SufC</fullName>
    </submittedName>
</protein>
<keyword evidence="6" id="KW-1185">Reference proteome</keyword>
<evidence type="ECO:0000313" key="6">
    <source>
        <dbReference type="Proteomes" id="UP001589788"/>
    </source>
</evidence>
<dbReference type="PANTHER" id="PTHR43204:SF1">
    <property type="entry name" value="ABC TRANSPORTER I FAMILY MEMBER 6, CHLOROPLASTIC"/>
    <property type="match status" value="1"/>
</dbReference>
<dbReference type="Gene3D" id="3.40.50.300">
    <property type="entry name" value="P-loop containing nucleotide triphosphate hydrolases"/>
    <property type="match status" value="1"/>
</dbReference>
<reference evidence="5 6" key="1">
    <citation type="submission" date="2024-09" db="EMBL/GenBank/DDBJ databases">
        <authorList>
            <person name="Sun Q."/>
            <person name="Mori K."/>
        </authorList>
    </citation>
    <scope>NUCLEOTIDE SEQUENCE [LARGE SCALE GENOMIC DNA]</scope>
    <source>
        <strain evidence="5 6">JCM 15389</strain>
    </source>
</reference>
<dbReference type="InterPro" id="IPR003593">
    <property type="entry name" value="AAA+_ATPase"/>
</dbReference>
<accession>A0ABV6C3A4</accession>
<dbReference type="InterPro" id="IPR017871">
    <property type="entry name" value="ABC_transporter-like_CS"/>
</dbReference>
<dbReference type="Proteomes" id="UP001589788">
    <property type="component" value="Unassembled WGS sequence"/>
</dbReference>
<evidence type="ECO:0000256" key="2">
    <source>
        <dbReference type="ARBA" id="ARBA00022741"/>
    </source>
</evidence>
<keyword evidence="3" id="KW-0067">ATP-binding</keyword>
<dbReference type="SMART" id="SM00382">
    <property type="entry name" value="AAA"/>
    <property type="match status" value="1"/>
</dbReference>
<sequence>MSGARPALEVRGLRAAVAGREVLRGVDLVVGAGEVHAVMGPNGAGKSTLSHVLMGRPGYEVLGGSVLVDGEELGHLATWERARRGLFLAPQVPTEVPGVPLRAVLAEALAARGEAAPPADALVAAAGAVGLAPAFLDRPVNVDFSGGERKRNEVLQLALLRPRVAVLDEIDSGLDVDGLRAVARRVLAEVRERGLAVLAITHYPRLLSELVPDRVHVLLGGRVVQSGGPELAEELERTGYAGLAAALGVEAEGADEPGTPR</sequence>
<evidence type="ECO:0000313" key="5">
    <source>
        <dbReference type="EMBL" id="MFC0081467.1"/>
    </source>
</evidence>
<dbReference type="PROSITE" id="PS50893">
    <property type="entry name" value="ABC_TRANSPORTER_2"/>
    <property type="match status" value="1"/>
</dbReference>
<dbReference type="RefSeq" id="WP_377788711.1">
    <property type="nucleotide sequence ID" value="NZ_JBHLYQ010000032.1"/>
</dbReference>
<dbReference type="InterPro" id="IPR027417">
    <property type="entry name" value="P-loop_NTPase"/>
</dbReference>
<evidence type="ECO:0000256" key="3">
    <source>
        <dbReference type="ARBA" id="ARBA00022840"/>
    </source>
</evidence>
<feature type="domain" description="ABC transporter" evidence="4">
    <location>
        <begin position="8"/>
        <end position="245"/>
    </location>
</feature>
<dbReference type="InterPro" id="IPR010230">
    <property type="entry name" value="FeS-cluster_ATPase_SufC"/>
</dbReference>
<comment type="caution">
    <text evidence="5">The sequence shown here is derived from an EMBL/GenBank/DDBJ whole genome shotgun (WGS) entry which is preliminary data.</text>
</comment>
<comment type="similarity">
    <text evidence="1">Belongs to the ABC transporter superfamily. Ycf16 family.</text>
</comment>
<proteinExistence type="inferred from homology"/>
<name>A0ABV6C3A4_9ACTN</name>
<dbReference type="InterPro" id="IPR003439">
    <property type="entry name" value="ABC_transporter-like_ATP-bd"/>
</dbReference>
<organism evidence="5 6">
    <name type="scientific">Aciditerrimonas ferrireducens</name>
    <dbReference type="NCBI Taxonomy" id="667306"/>
    <lineage>
        <taxon>Bacteria</taxon>
        <taxon>Bacillati</taxon>
        <taxon>Actinomycetota</taxon>
        <taxon>Acidimicrobiia</taxon>
        <taxon>Acidimicrobiales</taxon>
        <taxon>Acidimicrobiaceae</taxon>
        <taxon>Aciditerrimonas</taxon>
    </lineage>
</organism>
<dbReference type="SUPFAM" id="SSF52540">
    <property type="entry name" value="P-loop containing nucleoside triphosphate hydrolases"/>
    <property type="match status" value="1"/>
</dbReference>
<dbReference type="Pfam" id="PF00005">
    <property type="entry name" value="ABC_tran"/>
    <property type="match status" value="1"/>
</dbReference>